<dbReference type="RefSeq" id="WP_190618363.1">
    <property type="nucleotide sequence ID" value="NZ_CP061538.1"/>
</dbReference>
<evidence type="ECO:0000313" key="1">
    <source>
        <dbReference type="EMBL" id="QNV40747.1"/>
    </source>
</evidence>
<reference evidence="1 2" key="1">
    <citation type="submission" date="2020-09" db="EMBL/GenBank/DDBJ databases">
        <title>Investigation of environmental microbe.</title>
        <authorList>
            <person name="Ou Y."/>
            <person name="Kang Q."/>
        </authorList>
    </citation>
    <scope>NUCLEOTIDE SEQUENCE [LARGE SCALE GENOMIC DNA]</scope>
    <source>
        <strain evidence="1 2">KJZ-9</strain>
    </source>
</reference>
<sequence length="154" mass="16970">MNEPLLTSEEVGKSLHPVFDTQIINYGAYNLVFATGSAIYRNPDIAAGQKPEQNHFLIGYRELPQEVIVAPVELPAVSAAGSPTSIDNTNALRAYAVGPRSLGLESTNGTSFFLRFQEKMEVTTPAGSGILDQRLDLEDFFKFLETSWLEPFED</sequence>
<accession>A0A7H2BM51</accession>
<keyword evidence="2" id="KW-1185">Reference proteome</keyword>
<gene>
    <name evidence="1" type="ORF">IDM48_04975</name>
</gene>
<evidence type="ECO:0000313" key="2">
    <source>
        <dbReference type="Proteomes" id="UP000516421"/>
    </source>
</evidence>
<dbReference type="AlphaFoldDB" id="A0A7H2BM51"/>
<protein>
    <submittedName>
        <fullName evidence="1">Uncharacterized protein</fullName>
    </submittedName>
</protein>
<name>A0A7H2BM51_9MICC</name>
<proteinExistence type="predicted"/>
<dbReference type="EMBL" id="CP061538">
    <property type="protein sequence ID" value="QNV40747.1"/>
    <property type="molecule type" value="Genomic_DNA"/>
</dbReference>
<dbReference type="Proteomes" id="UP000516421">
    <property type="component" value="Chromosome"/>
</dbReference>
<dbReference type="KEGG" id="rama:IDM48_04975"/>
<organism evidence="1 2">
    <name type="scientific">Rothia amarae</name>
    <dbReference type="NCBI Taxonomy" id="169480"/>
    <lineage>
        <taxon>Bacteria</taxon>
        <taxon>Bacillati</taxon>
        <taxon>Actinomycetota</taxon>
        <taxon>Actinomycetes</taxon>
        <taxon>Micrococcales</taxon>
        <taxon>Micrococcaceae</taxon>
        <taxon>Rothia</taxon>
    </lineage>
</organism>